<dbReference type="EMBL" id="JBHSJG010000071">
    <property type="protein sequence ID" value="MFC4990334.1"/>
    <property type="molecule type" value="Genomic_DNA"/>
</dbReference>
<dbReference type="Gene3D" id="3.40.50.300">
    <property type="entry name" value="P-loop containing nucleotide triphosphate hydrolases"/>
    <property type="match status" value="2"/>
</dbReference>
<feature type="region of interest" description="Disordered" evidence="1">
    <location>
        <begin position="1164"/>
        <end position="1337"/>
    </location>
</feature>
<protein>
    <submittedName>
        <fullName evidence="3">Uncharacterized protein</fullName>
    </submittedName>
</protein>
<dbReference type="SUPFAM" id="SSF52540">
    <property type="entry name" value="P-loop containing nucleoside triphosphate hydrolases"/>
    <property type="match status" value="1"/>
</dbReference>
<feature type="compositionally biased region" description="Basic and acidic residues" evidence="1">
    <location>
        <begin position="1"/>
        <end position="16"/>
    </location>
</feature>
<dbReference type="PANTHER" id="PTHR30121:SF6">
    <property type="entry name" value="SLR6007 PROTEIN"/>
    <property type="match status" value="1"/>
</dbReference>
<feature type="region of interest" description="Disordered" evidence="1">
    <location>
        <begin position="1"/>
        <end position="48"/>
    </location>
</feature>
<reference evidence="3 4" key="1">
    <citation type="journal article" date="2019" name="Int. J. Syst. Evol. Microbiol.">
        <title>The Global Catalogue of Microorganisms (GCM) 10K type strain sequencing project: providing services to taxonomists for standard genome sequencing and annotation.</title>
        <authorList>
            <consortium name="The Broad Institute Genomics Platform"/>
            <consortium name="The Broad Institute Genome Sequencing Center for Infectious Disease"/>
            <person name="Wu L."/>
            <person name="Ma J."/>
        </authorList>
    </citation>
    <scope>NUCLEOTIDE SEQUENCE [LARGE SCALE GENOMIC DNA]</scope>
    <source>
        <strain evidence="3 4">CGMCC 1.15824</strain>
    </source>
</reference>
<feature type="compositionally biased region" description="Acidic residues" evidence="1">
    <location>
        <begin position="30"/>
        <end position="46"/>
    </location>
</feature>
<keyword evidence="2" id="KW-0812">Transmembrane</keyword>
<keyword evidence="2" id="KW-1133">Transmembrane helix</keyword>
<name>A0ABD5QL79_9EURY</name>
<proteinExistence type="predicted"/>
<dbReference type="InterPro" id="IPR027417">
    <property type="entry name" value="P-loop_NTPase"/>
</dbReference>
<feature type="compositionally biased region" description="Acidic residues" evidence="1">
    <location>
        <begin position="1276"/>
        <end position="1285"/>
    </location>
</feature>
<feature type="compositionally biased region" description="Polar residues" evidence="1">
    <location>
        <begin position="17"/>
        <end position="27"/>
    </location>
</feature>
<dbReference type="RefSeq" id="WP_224830087.1">
    <property type="nucleotide sequence ID" value="NZ_JAIVEF010000037.1"/>
</dbReference>
<feature type="compositionally biased region" description="Acidic residues" evidence="1">
    <location>
        <begin position="1175"/>
        <end position="1191"/>
    </location>
</feature>
<evidence type="ECO:0000256" key="2">
    <source>
        <dbReference type="SAM" id="Phobius"/>
    </source>
</evidence>
<keyword evidence="2" id="KW-0472">Membrane</keyword>
<dbReference type="Proteomes" id="UP001595925">
    <property type="component" value="Unassembled WGS sequence"/>
</dbReference>
<feature type="transmembrane region" description="Helical" evidence="2">
    <location>
        <begin position="85"/>
        <end position="110"/>
    </location>
</feature>
<gene>
    <name evidence="3" type="ORF">ACFPFO_21800</name>
</gene>
<evidence type="ECO:0000313" key="3">
    <source>
        <dbReference type="EMBL" id="MFC4990334.1"/>
    </source>
</evidence>
<feature type="region of interest" description="Disordered" evidence="1">
    <location>
        <begin position="568"/>
        <end position="590"/>
    </location>
</feature>
<feature type="compositionally biased region" description="Acidic residues" evidence="1">
    <location>
        <begin position="1294"/>
        <end position="1314"/>
    </location>
</feature>
<dbReference type="InterPro" id="IPR051162">
    <property type="entry name" value="T4SS_component"/>
</dbReference>
<sequence length="1571" mass="174319">MSNPPVDDRSTPDRTTVDTNIESGSKTDPSDEDDTEHESATDDEPVDGAADTAQLGWIVEEDNDIAAVDELNVQWTGSPLIRGGLWAYAAAVLVVGLAVALATTSIAGYSTGPNLVGLAPVEIGLIVDTAVIPLWWLSVIPLLIGLTGVTIGALPAVRALRTDYVLTTEKLYVRKWSIRKDGFTELSLERVVDTACQQSIIGRLLSYGTVTFSTLISNIPEVYCRGIPDPTAVHGIVLDLEVSTDSPLDRRQEYVRVVPSTGERVPADIVSQISTLHNLDRKGGSRWQRVNPFSNSDPLTFEFTIYSNGTDAPIEFYYTTDQHFGTLYDRLKAVYPETVELERVTVDLAEKLVTPQQYTYDEFETALANGTVQCTPEEADALARAHGNGDQPAAADGGVIRGYVSGDDTDMGTGTTGSATPLGMQLPRVDLDALRAREDAENRDRGSLTFGLETPVDTGEGVLARPHPDEGEPYSLRWTGSGDPMTPIRRFNEDLGDEDFTKDFSHAPLTVLIDHFATTDHPIVFQAAFEGEPDATHRGNKRVELIKGERETWGEKISRGLNDAINDAIYGPEPEEERRRRESQPISKADQDFIEELDAEDWGHRFTVNLRAVTVPPKSASSDTSKLKQSLRTISTVFDPLEGEFYSIESENLYDKGLVARRSQTYSRRCFNRLLDRDVVTGKRLGRSTPDLHLDPNELCNTIIVPSTEHLTDEATKETHANPESRTTLPGLDAAQRRQYTTGMALGEDPTSSVDGPLRLPPALQTRHWLICATTGAGKSQLVNRMLLSLTETTPGPNILFEPKGDGMCTNYLMGHYKKYGSLEDVYYFREPEILPAVSFFDLRPALDAGYDRETAVKEKADHFHALMRMIMGADRHEQAFVANEVLTFLIYALFDPVHGDDVFGLDDLVNAATRMQQNRELPDVSEINGDIHKSLANQFKKEDHQFHTTMGAVLNRLNRLKEDRHLHWMLRHKPGREADSDPLYGFHEQDVHFDFRDILEEDVTVLFDTGDLTLDAQRGLTTILLSDLWHSIQHRQRPSSDHVVNVIIEEAAPFIATELVADQLLPKGRSSGLSMGFVMQYPEQVRSWDDGNGAYEELLTEVHTKLVGDISITDRFAKTFTHDDLSVEDVRNRNNRIASGEWFTKLASPQFGEERPAPLTLHSLPIISGHPESDDPLSEAEQERFDEEILPEVIERTDETYGLDVPKHEDTLEWSRWGDAKGERSVGPPPAPDDTSGPTPEANSESEPEQAGTPGLNAEPDPESDTPAASSEGADAGDEKDDPPEQTTFEGIGDNEDANSGDDDSESDDESPEEAAGSSFFGGRDEETDTSAIDDETLRARGLSRDDVRFLKRVLAAMNRELDDYSLLNGMDELKEGLDGLDTTVLIEQNLLEKSKVDRRPYYTVLPEGRELLGETLTAEAGTGDLGEKTPHKVGVELLFQWLSEQEDVERAERYYQQDSARIFDVAGFDADDNLIWVGEVEMTSNNPPAVADDYDKMAAVDADAVWAFPLRDDARDIVNLLADHDRIAGRIRGREARSLAQIQERVDELDADGLTTIQTFRRIKKQLEE</sequence>
<evidence type="ECO:0000313" key="4">
    <source>
        <dbReference type="Proteomes" id="UP001595925"/>
    </source>
</evidence>
<organism evidence="3 4">
    <name type="scientific">Saliphagus infecundisoli</name>
    <dbReference type="NCBI Taxonomy" id="1849069"/>
    <lineage>
        <taxon>Archaea</taxon>
        <taxon>Methanobacteriati</taxon>
        <taxon>Methanobacteriota</taxon>
        <taxon>Stenosarchaea group</taxon>
        <taxon>Halobacteria</taxon>
        <taxon>Halobacteriales</taxon>
        <taxon>Natrialbaceae</taxon>
        <taxon>Saliphagus</taxon>
    </lineage>
</organism>
<dbReference type="PANTHER" id="PTHR30121">
    <property type="entry name" value="UNCHARACTERIZED PROTEIN YJGR-RELATED"/>
    <property type="match status" value="1"/>
</dbReference>
<evidence type="ECO:0000256" key="1">
    <source>
        <dbReference type="SAM" id="MobiDB-lite"/>
    </source>
</evidence>
<feature type="region of interest" description="Disordered" evidence="1">
    <location>
        <begin position="439"/>
        <end position="481"/>
    </location>
</feature>
<feature type="compositionally biased region" description="Polar residues" evidence="1">
    <location>
        <begin position="1237"/>
        <end position="1246"/>
    </location>
</feature>
<accession>A0ABD5QL79</accession>
<keyword evidence="4" id="KW-1185">Reference proteome</keyword>
<feature type="compositionally biased region" description="Basic and acidic residues" evidence="1">
    <location>
        <begin position="1194"/>
        <end position="1225"/>
    </location>
</feature>
<comment type="caution">
    <text evidence="3">The sequence shown here is derived from an EMBL/GenBank/DDBJ whole genome shotgun (WGS) entry which is preliminary data.</text>
</comment>
<feature type="compositionally biased region" description="Acidic residues" evidence="1">
    <location>
        <begin position="1327"/>
        <end position="1336"/>
    </location>
</feature>